<reference evidence="1" key="1">
    <citation type="journal article" date="2014" name="Genome Biol. Evol.">
        <title>Pangenome evidence for extensive interdomain horizontal transfer affecting lineage core and shell genes in uncultured planktonic thaumarchaeota and euryarchaeota.</title>
        <authorList>
            <person name="Deschamps P."/>
            <person name="Zivanovic Y."/>
            <person name="Moreira D."/>
            <person name="Rodriguez-Valera F."/>
            <person name="Lopez-Garcia P."/>
        </authorList>
    </citation>
    <scope>NUCLEOTIDE SEQUENCE</scope>
</reference>
<dbReference type="AlphaFoldDB" id="A0A075HU62"/>
<accession>A0A075HU62</accession>
<dbReference type="InterPro" id="IPR028229">
    <property type="entry name" value="Integrase_rpt"/>
</dbReference>
<sequence>MQNEGGKCKLRPFKKARKYVRVLNLKNVDAWIEFRRSGKKPDDIPSNPAYTYRKEWKGYADWLGNGQTSSLNRWPYERSRDYVQKLKIKTRNSFHEFHKAGKLPSGIPSSPRVYNEWKGWGDFLGTGRIANQNKEYMSYKEASKFAQKHGIRTQDQWINYIKSNELPPDVPNDPASLYKKQGTWKGWGDFLGTGNISAIEKSNNLLSMNEAKILARKIAKELEIKTNDDWIEAYKAGKIPDNLPRDLYNAYGRGMNTDEKRRMWRDQYHRNKENKK</sequence>
<name>A0A075HU62_9ARCH</name>
<dbReference type="EMBL" id="KF901130">
    <property type="protein sequence ID" value="AIF19120.1"/>
    <property type="molecule type" value="Genomic_DNA"/>
</dbReference>
<dbReference type="Pfam" id="PF14882">
    <property type="entry name" value="INT_rpt"/>
    <property type="match status" value="1"/>
</dbReference>
<evidence type="ECO:0000313" key="1">
    <source>
        <dbReference type="EMBL" id="AIF19120.1"/>
    </source>
</evidence>
<proteinExistence type="predicted"/>
<organism evidence="1">
    <name type="scientific">uncultured marine thaumarchaeote KM3_85_E11</name>
    <dbReference type="NCBI Taxonomy" id="1456317"/>
    <lineage>
        <taxon>Archaea</taxon>
        <taxon>Nitrososphaerota</taxon>
        <taxon>environmental samples</taxon>
    </lineage>
</organism>
<protein>
    <submittedName>
        <fullName evidence="1">Uncharacterized protein</fullName>
    </submittedName>
</protein>